<evidence type="ECO:0000313" key="3">
    <source>
        <dbReference type="EMBL" id="RLV48102.1"/>
    </source>
</evidence>
<proteinExistence type="predicted"/>
<feature type="compositionally biased region" description="Polar residues" evidence="1">
    <location>
        <begin position="366"/>
        <end position="391"/>
    </location>
</feature>
<feature type="compositionally biased region" description="Low complexity" evidence="1">
    <location>
        <begin position="1"/>
        <end position="36"/>
    </location>
</feature>
<protein>
    <submittedName>
        <fullName evidence="3">Uncharacterized protein</fullName>
    </submittedName>
</protein>
<feature type="region of interest" description="Disordered" evidence="1">
    <location>
        <begin position="366"/>
        <end position="392"/>
    </location>
</feature>
<dbReference type="Proteomes" id="UP000281708">
    <property type="component" value="Unassembled WGS sequence"/>
</dbReference>
<accession>A0A3L8NZL5</accession>
<comment type="caution">
    <text evidence="3">The sequence shown here is derived from an EMBL/GenBank/DDBJ whole genome shotgun (WGS) entry which is preliminary data.</text>
</comment>
<feature type="region of interest" description="Disordered" evidence="1">
    <location>
        <begin position="1"/>
        <end position="47"/>
    </location>
</feature>
<keyword evidence="2" id="KW-1133">Transmembrane helix</keyword>
<dbReference type="Pfam" id="PF19516">
    <property type="entry name" value="DUF6049"/>
    <property type="match status" value="2"/>
</dbReference>
<evidence type="ECO:0000256" key="1">
    <source>
        <dbReference type="SAM" id="MobiDB-lite"/>
    </source>
</evidence>
<feature type="transmembrane region" description="Helical" evidence="2">
    <location>
        <begin position="649"/>
        <end position="667"/>
    </location>
</feature>
<reference evidence="3 4" key="1">
    <citation type="submission" date="2018-10" db="EMBL/GenBank/DDBJ databases">
        <title>Marmoricola sp. 4Q3S-7 whole genome shotgun sequence.</title>
        <authorList>
            <person name="Li F."/>
        </authorList>
    </citation>
    <scope>NUCLEOTIDE SEQUENCE [LARGE SCALE GENOMIC DNA]</scope>
    <source>
        <strain evidence="3 4">4Q3S-7</strain>
    </source>
</reference>
<dbReference type="InterPro" id="IPR046112">
    <property type="entry name" value="DUF6049"/>
</dbReference>
<gene>
    <name evidence="3" type="ORF">D9V37_18655</name>
</gene>
<keyword evidence="4" id="KW-1185">Reference proteome</keyword>
<keyword evidence="2" id="KW-0472">Membrane</keyword>
<evidence type="ECO:0000313" key="4">
    <source>
        <dbReference type="Proteomes" id="UP000281708"/>
    </source>
</evidence>
<organism evidence="3 4">
    <name type="scientific">Nocardioides mangrovicus</name>
    <dbReference type="NCBI Taxonomy" id="2478913"/>
    <lineage>
        <taxon>Bacteria</taxon>
        <taxon>Bacillati</taxon>
        <taxon>Actinomycetota</taxon>
        <taxon>Actinomycetes</taxon>
        <taxon>Propionibacteriales</taxon>
        <taxon>Nocardioidaceae</taxon>
        <taxon>Nocardioides</taxon>
    </lineage>
</organism>
<dbReference type="EMBL" id="RDBE01000010">
    <property type="protein sequence ID" value="RLV48102.1"/>
    <property type="molecule type" value="Genomic_DNA"/>
</dbReference>
<keyword evidence="2" id="KW-0812">Transmembrane</keyword>
<evidence type="ECO:0000256" key="2">
    <source>
        <dbReference type="SAM" id="Phobius"/>
    </source>
</evidence>
<dbReference type="AlphaFoldDB" id="A0A3L8NZL5"/>
<sequence>MLVTVAVSVPAPAATAASSRHPDPTSSPTPRTSTLSRADDRAADDSDEPLDVDLISLSPGVVPTKGAVELVGTVRNASSQTWRDINVHAWDSTTPITSTEDLATAAATDADADVGERLTSEHGFVAVGDLAPGQQTSFTLRVPRAELTIPDEPGVYFMGVHALGTSDEGREVAGRARTFMPVVDGKKPRAAVALVLPFRQAVSRDADEAGQLRDPDRWRTQLSADGRLERLLGLAESAGNAPLTMLLDPAVLDAVATLAQSDSDSKDTSEQDDVARAKAWLVRFRGVASHQSVLGLGYGDPDVAALARHRPALLSVAASLSEQALARHDIDATPAAAPVEGALPPRFSDLLDPSTVLLMSDTAVTGSGSLSHSRSGQPLVTTSTATAQGGPSPTPATWALAMRQRILAEASLHRTGTQDPLVVELPAGWNPGPDWSTSGFFAGLRVPWLRLVRLGADTVPADAPTVTSVAYPSTLADLQLSAAQIDAVSDVRRDAEIYADALVDPGSVVDQFTKVALEGASFHARAHRETSLRSTRSLATSVRDRLAGIHVEGFSLVTMSGGTGRFTVTLVNDLSRPVKVGLRARTSGDLHITTPTAAVLPAGQRTTVRLRVTAGASRVRTVVLTPETSNGHAVGTPFRFSIRNSRVSSLVWGIMAGAFALLAFTIARRAVRRGLRREPAP</sequence>
<name>A0A3L8NZL5_9ACTN</name>